<keyword evidence="2" id="KW-0472">Membrane</keyword>
<keyword evidence="4" id="KW-1185">Reference proteome</keyword>
<dbReference type="Proteomes" id="UP000831495">
    <property type="component" value="Chromosome"/>
</dbReference>
<dbReference type="RefSeq" id="WP_249514257.1">
    <property type="nucleotide sequence ID" value="NZ_CP093366.1"/>
</dbReference>
<sequence>MANLDREICDLILTQDIGDENSKKLIQYFLELNRRDVKRLSYIEISNSLTEEIISKLSVHNDNNQRNKVIDNLLLRASNNIGTVNSRLKTSFEKQIKDEDTRNIYKASIESLCKNMNYDIRMAIVNEVEYNDLTKELNKRKEDLEDSVNKLNNNIDNMKNKLYADFITILGIFTAITFAVFGGMQTFTALFSKLNIASATSKTYGFVLATGAVFGLILYGIIIVLFYGISKLTFSTDKYSPSPKLTQIILGILGIMFLAGTAIIIFC</sequence>
<evidence type="ECO:0000256" key="2">
    <source>
        <dbReference type="SAM" id="Phobius"/>
    </source>
</evidence>
<evidence type="ECO:0000313" key="3">
    <source>
        <dbReference type="EMBL" id="UQS81989.1"/>
    </source>
</evidence>
<gene>
    <name evidence="3" type="ORF">MOO45_07310</name>
</gene>
<accession>A0ABY4P8T7</accession>
<name>A0ABY4P8T7_9LACO</name>
<feature type="transmembrane region" description="Helical" evidence="2">
    <location>
        <begin position="204"/>
        <end position="227"/>
    </location>
</feature>
<feature type="transmembrane region" description="Helical" evidence="2">
    <location>
        <begin position="162"/>
        <end position="184"/>
    </location>
</feature>
<reference evidence="3" key="1">
    <citation type="journal article" date="2022" name="Int. J. Syst. Evol. Microbiol.">
        <title>Apilactobacillus apisilvae sp. nov., Nicolia spurrieriana gen. nov. sp. nov., Bombilactobacillus folatiphilus sp. nov. and Bombilactobacillus thymidiniphilus sp. nov., four new lactic acid bacterial isolates from stingless bees Tetragonula carbonaria and Austroplebeia australis.</title>
        <authorList>
            <person name="Oliphant S.A."/>
            <person name="Watson-Haigh N.S."/>
            <person name="Sumby K.M."/>
            <person name="Gardner J."/>
            <person name="Groom S."/>
            <person name="Jiranek V."/>
        </authorList>
    </citation>
    <scope>NUCLEOTIDE SEQUENCE</scope>
    <source>
        <strain evidence="3">SG4_D2</strain>
    </source>
</reference>
<keyword evidence="1" id="KW-0175">Coiled coil</keyword>
<proteinExistence type="predicted"/>
<evidence type="ECO:0000256" key="1">
    <source>
        <dbReference type="SAM" id="Coils"/>
    </source>
</evidence>
<dbReference type="EMBL" id="CP093366">
    <property type="protein sequence ID" value="UQS81989.1"/>
    <property type="molecule type" value="Genomic_DNA"/>
</dbReference>
<evidence type="ECO:0000313" key="4">
    <source>
        <dbReference type="Proteomes" id="UP000831495"/>
    </source>
</evidence>
<keyword evidence="2" id="KW-1133">Transmembrane helix</keyword>
<protein>
    <submittedName>
        <fullName evidence="3">Uncharacterized protein</fullName>
    </submittedName>
</protein>
<feature type="coiled-coil region" evidence="1">
    <location>
        <begin position="130"/>
        <end position="161"/>
    </location>
</feature>
<keyword evidence="2" id="KW-0812">Transmembrane</keyword>
<organism evidence="3 4">
    <name type="scientific">Bombilactobacillus folatiphilus</name>
    <dbReference type="NCBI Taxonomy" id="2923362"/>
    <lineage>
        <taxon>Bacteria</taxon>
        <taxon>Bacillati</taxon>
        <taxon>Bacillota</taxon>
        <taxon>Bacilli</taxon>
        <taxon>Lactobacillales</taxon>
        <taxon>Lactobacillaceae</taxon>
        <taxon>Bombilactobacillus</taxon>
    </lineage>
</organism>
<feature type="transmembrane region" description="Helical" evidence="2">
    <location>
        <begin position="248"/>
        <end position="266"/>
    </location>
</feature>